<name>A0A6J7QA32_9ZZZZ</name>
<dbReference type="InterPro" id="IPR029057">
    <property type="entry name" value="PRTase-like"/>
</dbReference>
<dbReference type="AlphaFoldDB" id="A0A6J7QA32"/>
<protein>
    <submittedName>
        <fullName evidence="1">Unannotated protein</fullName>
    </submittedName>
</protein>
<dbReference type="EMBL" id="CAFBOZ010000203">
    <property type="protein sequence ID" value="CAB5013841.1"/>
    <property type="molecule type" value="Genomic_DNA"/>
</dbReference>
<proteinExistence type="predicted"/>
<dbReference type="SUPFAM" id="SSF53271">
    <property type="entry name" value="PRTase-like"/>
    <property type="match status" value="1"/>
</dbReference>
<gene>
    <name evidence="1" type="ORF">UFOPK3992_01357</name>
</gene>
<dbReference type="Gene3D" id="3.40.50.2020">
    <property type="match status" value="1"/>
</dbReference>
<accession>A0A6J7QA32</accession>
<dbReference type="InterPro" id="IPR000836">
    <property type="entry name" value="PRTase_dom"/>
</dbReference>
<dbReference type="CDD" id="cd06223">
    <property type="entry name" value="PRTases_typeI"/>
    <property type="match status" value="1"/>
</dbReference>
<sequence>MRSYAKERECLEALLRRSLDDDIAADFTCGRCSVCTGALPAGLRAQPSEEAVLQATTFLRSRDVVVEPRKMWTRGLEGLRGTITPAHRVSEGRALAFADDPAWSEAVRLVADGAPDATCPRWVVEACTEVLARWSRSWLDRPAAVVAIPSSTRPLLISSLAAALAQVGRLELIEALELHGPAPDRGLSAADRVVQLQPRIGLRSGADLQGRVVLLLDDVVRTRWTMTLAGSLLRGAGATAVLPLAIQQRPD</sequence>
<evidence type="ECO:0000313" key="1">
    <source>
        <dbReference type="EMBL" id="CAB5013841.1"/>
    </source>
</evidence>
<organism evidence="1">
    <name type="scientific">freshwater metagenome</name>
    <dbReference type="NCBI Taxonomy" id="449393"/>
    <lineage>
        <taxon>unclassified sequences</taxon>
        <taxon>metagenomes</taxon>
        <taxon>ecological metagenomes</taxon>
    </lineage>
</organism>
<reference evidence="1" key="1">
    <citation type="submission" date="2020-05" db="EMBL/GenBank/DDBJ databases">
        <authorList>
            <person name="Chiriac C."/>
            <person name="Salcher M."/>
            <person name="Ghai R."/>
            <person name="Kavagutti S V."/>
        </authorList>
    </citation>
    <scope>NUCLEOTIDE SEQUENCE</scope>
</reference>